<sequence length="374" mass="37196">MTKDLKDSFGAAGAGRRPGGSAPSGPGTSRTHGGSGPTTSAAGDSGASDPGPGGGAASSSGRGGTRSPATGPNGTGTGTGGAPPAPAALAAKVRTLAPSMTRSMQRVAEAVASDPAGCAALTVTGLAELTGTSEATVVRTSRLLGYPGYRDLRLALAGLAAQQQSGRAPAVTADIAVDDPIADVVAKLAYDEQQTLADTAAGLDTVQLDAAVTALATARRIDIYGVGASGLVAQDLAQKLLRIGLVAHAHSDPHLAVTNAVQLRSGDAAVAISHSGSTGDIVEPLRVAFDHGATTVAITGRPDGPVSQYADHVLTTSTARETDLRPAAMSSRTGQLLVVDCLFIGVMQLTYDAAAPALAASYEALAHRHSSRTR</sequence>
<organism evidence="7 8">
    <name type="scientific">Streptomyces marianii</name>
    <dbReference type="NCBI Taxonomy" id="1817406"/>
    <lineage>
        <taxon>Bacteria</taxon>
        <taxon>Bacillati</taxon>
        <taxon>Actinomycetota</taxon>
        <taxon>Actinomycetes</taxon>
        <taxon>Kitasatosporales</taxon>
        <taxon>Streptomycetaceae</taxon>
        <taxon>Streptomyces</taxon>
    </lineage>
</organism>
<feature type="domain" description="HTH rpiR-type" evidence="5">
    <location>
        <begin position="87"/>
        <end position="163"/>
    </location>
</feature>
<dbReference type="FunFam" id="3.40.50.10490:FF:000029">
    <property type="entry name" value="RpiR family transcriptional regulator"/>
    <property type="match status" value="1"/>
</dbReference>
<evidence type="ECO:0000313" key="8">
    <source>
        <dbReference type="Proteomes" id="UP000305921"/>
    </source>
</evidence>
<dbReference type="PANTHER" id="PTHR30514">
    <property type="entry name" value="GLUCOKINASE"/>
    <property type="match status" value="1"/>
</dbReference>
<keyword evidence="2" id="KW-0238">DNA-binding</keyword>
<feature type="compositionally biased region" description="Gly residues" evidence="4">
    <location>
        <begin position="51"/>
        <end position="64"/>
    </location>
</feature>
<dbReference type="Pfam" id="PF01380">
    <property type="entry name" value="SIS"/>
    <property type="match status" value="1"/>
</dbReference>
<dbReference type="GO" id="GO:1901135">
    <property type="term" value="P:carbohydrate derivative metabolic process"/>
    <property type="evidence" value="ECO:0007669"/>
    <property type="project" value="InterPro"/>
</dbReference>
<dbReference type="PROSITE" id="PS51464">
    <property type="entry name" value="SIS"/>
    <property type="match status" value="1"/>
</dbReference>
<dbReference type="Pfam" id="PF01418">
    <property type="entry name" value="HTH_6"/>
    <property type="match status" value="1"/>
</dbReference>
<dbReference type="InterPro" id="IPR001347">
    <property type="entry name" value="SIS_dom"/>
</dbReference>
<reference evidence="7 8" key="1">
    <citation type="submission" date="2019-05" db="EMBL/GenBank/DDBJ databases">
        <title>Streptomyces marianii sp. nov., a novel marine actinomycete from southern coast of India.</title>
        <authorList>
            <person name="Iniyan A.M."/>
            <person name="Wink J."/>
            <person name="Ramprasad E."/>
            <person name="Ramana C.V."/>
            <person name="Bunk B."/>
            <person name="Sproer C."/>
            <person name="Joseph F.-J.R.S."/>
            <person name="Vincent S.G.P."/>
        </authorList>
    </citation>
    <scope>NUCLEOTIDE SEQUENCE [LARGE SCALE GENOMIC DNA]</scope>
    <source>
        <strain evidence="7 8">ICN19</strain>
    </source>
</reference>
<evidence type="ECO:0000313" key="7">
    <source>
        <dbReference type="EMBL" id="TLQ45209.1"/>
    </source>
</evidence>
<dbReference type="InterPro" id="IPR047640">
    <property type="entry name" value="RpiR-like"/>
</dbReference>
<dbReference type="InterPro" id="IPR035472">
    <property type="entry name" value="RpiR-like_SIS"/>
</dbReference>
<dbReference type="InterPro" id="IPR046348">
    <property type="entry name" value="SIS_dom_sf"/>
</dbReference>
<dbReference type="FunFam" id="1.10.10.10:FF:000319">
    <property type="entry name" value="RpiR family transcriptional regulator"/>
    <property type="match status" value="1"/>
</dbReference>
<evidence type="ECO:0000259" key="6">
    <source>
        <dbReference type="PROSITE" id="PS51464"/>
    </source>
</evidence>
<dbReference type="PROSITE" id="PS51071">
    <property type="entry name" value="HTH_RPIR"/>
    <property type="match status" value="1"/>
</dbReference>
<evidence type="ECO:0000256" key="4">
    <source>
        <dbReference type="SAM" id="MobiDB-lite"/>
    </source>
</evidence>
<dbReference type="PANTHER" id="PTHR30514:SF1">
    <property type="entry name" value="HTH-TYPE TRANSCRIPTIONAL REGULATOR HEXR-RELATED"/>
    <property type="match status" value="1"/>
</dbReference>
<evidence type="ECO:0000256" key="1">
    <source>
        <dbReference type="ARBA" id="ARBA00023015"/>
    </source>
</evidence>
<feature type="region of interest" description="Disordered" evidence="4">
    <location>
        <begin position="1"/>
        <end position="86"/>
    </location>
</feature>
<dbReference type="SUPFAM" id="SSF46689">
    <property type="entry name" value="Homeodomain-like"/>
    <property type="match status" value="1"/>
</dbReference>
<dbReference type="RefSeq" id="WP_138054552.1">
    <property type="nucleotide sequence ID" value="NZ_VAWE01000001.1"/>
</dbReference>
<dbReference type="EMBL" id="VAWE01000001">
    <property type="protein sequence ID" value="TLQ45209.1"/>
    <property type="molecule type" value="Genomic_DNA"/>
</dbReference>
<dbReference type="OrthoDB" id="370421at2"/>
<name>A0A5R9E8K3_9ACTN</name>
<evidence type="ECO:0000256" key="2">
    <source>
        <dbReference type="ARBA" id="ARBA00023125"/>
    </source>
</evidence>
<evidence type="ECO:0000256" key="3">
    <source>
        <dbReference type="ARBA" id="ARBA00023163"/>
    </source>
</evidence>
<dbReference type="GO" id="GO:0097367">
    <property type="term" value="F:carbohydrate derivative binding"/>
    <property type="evidence" value="ECO:0007669"/>
    <property type="project" value="InterPro"/>
</dbReference>
<keyword evidence="3" id="KW-0804">Transcription</keyword>
<dbReference type="InterPro" id="IPR009057">
    <property type="entry name" value="Homeodomain-like_sf"/>
</dbReference>
<protein>
    <submittedName>
        <fullName evidence="7">MurR/RpiR family transcriptional regulator</fullName>
    </submittedName>
</protein>
<keyword evidence="8" id="KW-1185">Reference proteome</keyword>
<dbReference type="CDD" id="cd05013">
    <property type="entry name" value="SIS_RpiR"/>
    <property type="match status" value="1"/>
</dbReference>
<gene>
    <name evidence="7" type="ORF">FEF34_21150</name>
</gene>
<proteinExistence type="predicted"/>
<dbReference type="InterPro" id="IPR000281">
    <property type="entry name" value="HTH_RpiR"/>
</dbReference>
<dbReference type="GO" id="GO:0003677">
    <property type="term" value="F:DNA binding"/>
    <property type="evidence" value="ECO:0007669"/>
    <property type="project" value="UniProtKB-KW"/>
</dbReference>
<feature type="compositionally biased region" description="Low complexity" evidence="4">
    <location>
        <begin position="19"/>
        <end position="50"/>
    </location>
</feature>
<feature type="domain" description="SIS" evidence="6">
    <location>
        <begin position="211"/>
        <end position="352"/>
    </location>
</feature>
<dbReference type="SUPFAM" id="SSF53697">
    <property type="entry name" value="SIS domain"/>
    <property type="match status" value="1"/>
</dbReference>
<dbReference type="AlphaFoldDB" id="A0A5R9E8K3"/>
<dbReference type="Proteomes" id="UP000305921">
    <property type="component" value="Unassembled WGS sequence"/>
</dbReference>
<accession>A0A5R9E8K3</accession>
<comment type="caution">
    <text evidence="7">The sequence shown here is derived from an EMBL/GenBank/DDBJ whole genome shotgun (WGS) entry which is preliminary data.</text>
</comment>
<dbReference type="Gene3D" id="1.10.10.10">
    <property type="entry name" value="Winged helix-like DNA-binding domain superfamily/Winged helix DNA-binding domain"/>
    <property type="match status" value="1"/>
</dbReference>
<dbReference type="GO" id="GO:0003700">
    <property type="term" value="F:DNA-binding transcription factor activity"/>
    <property type="evidence" value="ECO:0007669"/>
    <property type="project" value="InterPro"/>
</dbReference>
<dbReference type="InterPro" id="IPR036388">
    <property type="entry name" value="WH-like_DNA-bd_sf"/>
</dbReference>
<keyword evidence="1" id="KW-0805">Transcription regulation</keyword>
<evidence type="ECO:0000259" key="5">
    <source>
        <dbReference type="PROSITE" id="PS51071"/>
    </source>
</evidence>
<dbReference type="Gene3D" id="3.40.50.10490">
    <property type="entry name" value="Glucose-6-phosphate isomerase like protein, domain 1"/>
    <property type="match status" value="1"/>
</dbReference>